<keyword evidence="1" id="KW-1133">Transmembrane helix</keyword>
<accession>A0AAD9Q1D8</accession>
<organism evidence="3 4">
    <name type="scientific">Acropora cervicornis</name>
    <name type="common">Staghorn coral</name>
    <dbReference type="NCBI Taxonomy" id="6130"/>
    <lineage>
        <taxon>Eukaryota</taxon>
        <taxon>Metazoa</taxon>
        <taxon>Cnidaria</taxon>
        <taxon>Anthozoa</taxon>
        <taxon>Hexacorallia</taxon>
        <taxon>Scleractinia</taxon>
        <taxon>Astrocoeniina</taxon>
        <taxon>Acroporidae</taxon>
        <taxon>Acropora</taxon>
    </lineage>
</organism>
<evidence type="ECO:0008006" key="5">
    <source>
        <dbReference type="Google" id="ProtNLM"/>
    </source>
</evidence>
<dbReference type="PANTHER" id="PTHR15191:SF3">
    <property type="entry name" value="PITUITARY TUMOR-TRANSFORMING GENE PROTEIN-BINDING FACTOR"/>
    <property type="match status" value="1"/>
</dbReference>
<name>A0AAD9Q1D8_ACRCE</name>
<comment type="caution">
    <text evidence="3">The sequence shown here is derived from an EMBL/GenBank/DDBJ whole genome shotgun (WGS) entry which is preliminary data.</text>
</comment>
<feature type="transmembrane region" description="Helical" evidence="1">
    <location>
        <begin position="122"/>
        <end position="145"/>
    </location>
</feature>
<sequence length="203" mass="23145">MGKLELSVFLVIFSCTTVFTANANTTNPTIQASFSLTNISTNMASETRNSTTTPKTAPLTSKPTENCANRNLSCGECVQDADCYWCEADDTCKRYPSLTKVIPRDCEGNTWFWKQCVMAGFVLIYVIPGILFVVLLILGCCIYYLCCRNHCQRSRDREERKFGRKHEEIKQRYAQRRAERKMKTEAIRQKYGLLSNEDDAEVA</sequence>
<evidence type="ECO:0000256" key="1">
    <source>
        <dbReference type="SAM" id="Phobius"/>
    </source>
</evidence>
<keyword evidence="4" id="KW-1185">Reference proteome</keyword>
<keyword evidence="2" id="KW-0732">Signal</keyword>
<protein>
    <recommendedName>
        <fullName evidence="5">PTTG1IP</fullName>
    </recommendedName>
</protein>
<dbReference type="EMBL" id="JARQWQ010000082">
    <property type="protein sequence ID" value="KAK2552929.1"/>
    <property type="molecule type" value="Genomic_DNA"/>
</dbReference>
<gene>
    <name evidence="3" type="ORF">P5673_025882</name>
</gene>
<feature type="chain" id="PRO_5041953824" description="PTTG1IP" evidence="2">
    <location>
        <begin position="24"/>
        <end position="203"/>
    </location>
</feature>
<evidence type="ECO:0000313" key="4">
    <source>
        <dbReference type="Proteomes" id="UP001249851"/>
    </source>
</evidence>
<dbReference type="PANTHER" id="PTHR15191">
    <property type="entry name" value="PROTEIN CBG20567"/>
    <property type="match status" value="1"/>
</dbReference>
<dbReference type="GO" id="GO:0005634">
    <property type="term" value="C:nucleus"/>
    <property type="evidence" value="ECO:0007669"/>
    <property type="project" value="TreeGrafter"/>
</dbReference>
<keyword evidence="1" id="KW-0812">Transmembrane</keyword>
<reference evidence="3" key="2">
    <citation type="journal article" date="2023" name="Science">
        <title>Genomic signatures of disease resistance in endangered staghorn corals.</title>
        <authorList>
            <person name="Vollmer S.V."/>
            <person name="Selwyn J.D."/>
            <person name="Despard B.A."/>
            <person name="Roesel C.L."/>
        </authorList>
    </citation>
    <scope>NUCLEOTIDE SEQUENCE</scope>
    <source>
        <strain evidence="3">K2</strain>
    </source>
</reference>
<dbReference type="GO" id="GO:0006606">
    <property type="term" value="P:protein import into nucleus"/>
    <property type="evidence" value="ECO:0007669"/>
    <property type="project" value="TreeGrafter"/>
</dbReference>
<evidence type="ECO:0000256" key="2">
    <source>
        <dbReference type="SAM" id="SignalP"/>
    </source>
</evidence>
<dbReference type="Proteomes" id="UP001249851">
    <property type="component" value="Unassembled WGS sequence"/>
</dbReference>
<dbReference type="InterPro" id="IPR052304">
    <property type="entry name" value="PTTG1IP"/>
</dbReference>
<evidence type="ECO:0000313" key="3">
    <source>
        <dbReference type="EMBL" id="KAK2552929.1"/>
    </source>
</evidence>
<feature type="signal peptide" evidence="2">
    <location>
        <begin position="1"/>
        <end position="23"/>
    </location>
</feature>
<proteinExistence type="predicted"/>
<reference evidence="3" key="1">
    <citation type="journal article" date="2023" name="G3 (Bethesda)">
        <title>Whole genome assembly and annotation of the endangered Caribbean coral Acropora cervicornis.</title>
        <authorList>
            <person name="Selwyn J.D."/>
            <person name="Vollmer S.V."/>
        </authorList>
    </citation>
    <scope>NUCLEOTIDE SEQUENCE</scope>
    <source>
        <strain evidence="3">K2</strain>
    </source>
</reference>
<keyword evidence="1" id="KW-0472">Membrane</keyword>
<dbReference type="AlphaFoldDB" id="A0AAD9Q1D8"/>
<dbReference type="GO" id="GO:0005737">
    <property type="term" value="C:cytoplasm"/>
    <property type="evidence" value="ECO:0007669"/>
    <property type="project" value="TreeGrafter"/>
</dbReference>